<dbReference type="PROSITE" id="PS51257">
    <property type="entry name" value="PROKAR_LIPOPROTEIN"/>
    <property type="match status" value="1"/>
</dbReference>
<reference evidence="2 4" key="1">
    <citation type="submission" date="2017-10" db="EMBL/GenBank/DDBJ databases">
        <title>Genomics of the genus Arcobacter.</title>
        <authorList>
            <person name="Perez-Cataluna A."/>
            <person name="Figueras M.J."/>
        </authorList>
    </citation>
    <scope>NUCLEOTIDE SEQUENCE [LARGE SCALE GENOMIC DNA]</scope>
    <source>
        <strain evidence="2 4">CECT 7835</strain>
    </source>
</reference>
<evidence type="ECO:0000313" key="3">
    <source>
        <dbReference type="Proteomes" id="UP000253850"/>
    </source>
</evidence>
<sequence length="185" mass="20952">MKNLNRFFSTIFIALAILFFTGCSKMQIEDFKDKTPEFIPQEYFNGKLTAYGLVKDRSGKIIRTFKGVLIGSWDENGVGTLDEEFVYDDGEELTRVWKLVPTGDKTFDATAGDIVGTAKMQALGNTVMIDYVMRVPYNNSTIDISVKDWLHLQKDGVIINHSKMKKFGFTVGELVITIIKDFPKK</sequence>
<accession>A0AAX2ABH9</accession>
<evidence type="ECO:0000313" key="2">
    <source>
        <dbReference type="EMBL" id="RXK11229.1"/>
    </source>
</evidence>
<dbReference type="Proteomes" id="UP000289193">
    <property type="component" value="Unassembled WGS sequence"/>
</dbReference>
<name>A0AAX2ABH9_9BACT</name>
<dbReference type="RefSeq" id="WP_114838963.1">
    <property type="nucleotide sequence ID" value="NZ_CP031217.1"/>
</dbReference>
<protein>
    <submittedName>
        <fullName evidence="1">DUF3833 domain-containing protein</fullName>
    </submittedName>
</protein>
<dbReference type="KEGG" id="hbv:ABIV_1116"/>
<dbReference type="EMBL" id="PDKM01000001">
    <property type="protein sequence ID" value="RXK11229.1"/>
    <property type="molecule type" value="Genomic_DNA"/>
</dbReference>
<dbReference type="AlphaFoldDB" id="A0AAX2ABH9"/>
<evidence type="ECO:0000313" key="1">
    <source>
        <dbReference type="EMBL" id="AXH12119.1"/>
    </source>
</evidence>
<dbReference type="Pfam" id="PF12915">
    <property type="entry name" value="DUF3833"/>
    <property type="match status" value="1"/>
</dbReference>
<dbReference type="Proteomes" id="UP000253850">
    <property type="component" value="Chromosome"/>
</dbReference>
<reference evidence="1 3" key="2">
    <citation type="submission" date="2018-07" db="EMBL/GenBank/DDBJ databases">
        <title>Complete genome of the Arcobacter bivalviorum type strain LMG 26154.</title>
        <authorList>
            <person name="Miller W.G."/>
            <person name="Yee E."/>
            <person name="Bono J.L."/>
        </authorList>
    </citation>
    <scope>NUCLEOTIDE SEQUENCE [LARGE SCALE GENOMIC DNA]</scope>
    <source>
        <strain evidence="1 3">LMG 26154</strain>
    </source>
</reference>
<proteinExistence type="predicted"/>
<evidence type="ECO:0000313" key="4">
    <source>
        <dbReference type="Proteomes" id="UP000289193"/>
    </source>
</evidence>
<organism evidence="2 4">
    <name type="scientific">Halarcobacter bivalviorum</name>
    <dbReference type="NCBI Taxonomy" id="663364"/>
    <lineage>
        <taxon>Bacteria</taxon>
        <taxon>Pseudomonadati</taxon>
        <taxon>Campylobacterota</taxon>
        <taxon>Epsilonproteobacteria</taxon>
        <taxon>Campylobacterales</taxon>
        <taxon>Arcobacteraceae</taxon>
        <taxon>Halarcobacter</taxon>
    </lineage>
</organism>
<keyword evidence="4" id="KW-1185">Reference proteome</keyword>
<dbReference type="InterPro" id="IPR024409">
    <property type="entry name" value="DUF3833"/>
</dbReference>
<gene>
    <name evidence="1" type="ORF">ABIV_1116</name>
    <name evidence="2" type="ORF">CRV05_02345</name>
</gene>
<dbReference type="EMBL" id="CP031217">
    <property type="protein sequence ID" value="AXH12119.1"/>
    <property type="molecule type" value="Genomic_DNA"/>
</dbReference>